<evidence type="ECO:0000256" key="1">
    <source>
        <dbReference type="ARBA" id="ARBA00005474"/>
    </source>
</evidence>
<accession>A0A0K9Q223</accession>
<reference evidence="4" key="1">
    <citation type="journal article" date="2016" name="Nature">
        <title>The genome of the seagrass Zostera marina reveals angiosperm adaptation to the sea.</title>
        <authorList>
            <person name="Olsen J.L."/>
            <person name="Rouze P."/>
            <person name="Verhelst B."/>
            <person name="Lin Y.-C."/>
            <person name="Bayer T."/>
            <person name="Collen J."/>
            <person name="Dattolo E."/>
            <person name="De Paoli E."/>
            <person name="Dittami S."/>
            <person name="Maumus F."/>
            <person name="Michel G."/>
            <person name="Kersting A."/>
            <person name="Lauritano C."/>
            <person name="Lohaus R."/>
            <person name="Toepel M."/>
            <person name="Tonon T."/>
            <person name="Vanneste K."/>
            <person name="Amirebrahimi M."/>
            <person name="Brakel J."/>
            <person name="Bostroem C."/>
            <person name="Chovatia M."/>
            <person name="Grimwood J."/>
            <person name="Jenkins J.W."/>
            <person name="Jueterbock A."/>
            <person name="Mraz A."/>
            <person name="Stam W.T."/>
            <person name="Tice H."/>
            <person name="Bornberg-Bauer E."/>
            <person name="Green P.J."/>
            <person name="Pearson G.A."/>
            <person name="Procaccini G."/>
            <person name="Duarte C.M."/>
            <person name="Schmutz J."/>
            <person name="Reusch T.B.H."/>
            <person name="Van de Peer Y."/>
        </authorList>
    </citation>
    <scope>NUCLEOTIDE SEQUENCE [LARGE SCALE GENOMIC DNA]</scope>
    <source>
        <strain evidence="4">cv. Finnish</strain>
    </source>
</reference>
<dbReference type="OMA" id="QRDCEPL"/>
<dbReference type="PANTHER" id="PTHR31529:SF26">
    <property type="entry name" value="LOB DOMAIN-CONTAINING PROTEIN CRL1"/>
    <property type="match status" value="1"/>
</dbReference>
<dbReference type="GO" id="GO:0045893">
    <property type="term" value="P:positive regulation of DNA-templated transcription"/>
    <property type="evidence" value="ECO:0000318"/>
    <property type="project" value="GO_Central"/>
</dbReference>
<dbReference type="AlphaFoldDB" id="A0A0K9Q223"/>
<comment type="similarity">
    <text evidence="1">Belongs to the LOB domain-containing protein family.</text>
</comment>
<comment type="caution">
    <text evidence="3">The sequence shown here is derived from an EMBL/GenBank/DDBJ whole genome shotgun (WGS) entry which is preliminary data.</text>
</comment>
<dbReference type="GO" id="GO:0005634">
    <property type="term" value="C:nucleus"/>
    <property type="evidence" value="ECO:0000318"/>
    <property type="project" value="GO_Central"/>
</dbReference>
<dbReference type="PANTHER" id="PTHR31529">
    <property type="entry name" value="LOB DOMAIN CONTAINING PROTEIN"/>
    <property type="match status" value="1"/>
</dbReference>
<dbReference type="Pfam" id="PF03195">
    <property type="entry name" value="LOB"/>
    <property type="match status" value="1"/>
</dbReference>
<name>A0A0K9Q223_ZOSMR</name>
<dbReference type="OrthoDB" id="1903788at2759"/>
<gene>
    <name evidence="3" type="ORF">ZOSMA_116G00670</name>
</gene>
<keyword evidence="4" id="KW-1185">Reference proteome</keyword>
<dbReference type="EMBL" id="LFYR01000182">
    <property type="protein sequence ID" value="KMZ75341.1"/>
    <property type="molecule type" value="Genomic_DNA"/>
</dbReference>
<dbReference type="GO" id="GO:0009755">
    <property type="term" value="P:hormone-mediated signaling pathway"/>
    <property type="evidence" value="ECO:0000318"/>
    <property type="project" value="GO_Central"/>
</dbReference>
<dbReference type="Proteomes" id="UP000036987">
    <property type="component" value="Unassembled WGS sequence"/>
</dbReference>
<protein>
    <submittedName>
        <fullName evidence="3">Putative LOB domain-containing protein</fullName>
    </submittedName>
</protein>
<proteinExistence type="inferred from homology"/>
<evidence type="ECO:0000313" key="4">
    <source>
        <dbReference type="Proteomes" id="UP000036987"/>
    </source>
</evidence>
<dbReference type="InterPro" id="IPR004883">
    <property type="entry name" value="LOB"/>
</dbReference>
<dbReference type="SMR" id="A0A0K9Q223"/>
<dbReference type="PROSITE" id="PS50891">
    <property type="entry name" value="LOB"/>
    <property type="match status" value="1"/>
</dbReference>
<organism evidence="3 4">
    <name type="scientific">Zostera marina</name>
    <name type="common">Eelgrass</name>
    <dbReference type="NCBI Taxonomy" id="29655"/>
    <lineage>
        <taxon>Eukaryota</taxon>
        <taxon>Viridiplantae</taxon>
        <taxon>Streptophyta</taxon>
        <taxon>Embryophyta</taxon>
        <taxon>Tracheophyta</taxon>
        <taxon>Spermatophyta</taxon>
        <taxon>Magnoliopsida</taxon>
        <taxon>Liliopsida</taxon>
        <taxon>Zosteraceae</taxon>
        <taxon>Zostera</taxon>
    </lineage>
</organism>
<sequence length="230" mass="24561">MIMDSGSIYASSILPSFNGRKRSSSTDSASTVSPPCGACKFLRRKCTSGCVFAPHFQSDQGAARFAAVHKVFGASNISKLLSHLPLVRRHDAAATICFEAQARLADPVFGCVSTVLLLQRQVAALQAELAVVQTYLMNTQLALSIAYQQQQTANINATVNDLNNAILNPPPEEVSTAAVTTPTSSFDFAMSSFPPFSSGGAVRMPMTTTYDSAEMMDISNPAGFVDEMFD</sequence>
<evidence type="ECO:0000313" key="3">
    <source>
        <dbReference type="EMBL" id="KMZ75341.1"/>
    </source>
</evidence>
<feature type="domain" description="LOB" evidence="2">
    <location>
        <begin position="34"/>
        <end position="136"/>
    </location>
</feature>
<evidence type="ECO:0000259" key="2">
    <source>
        <dbReference type="PROSITE" id="PS50891"/>
    </source>
</evidence>